<sequence>PFPDNHVNYWRGKMSNSEHWRFEMGFLQGWNDGKLFFSFPGNTSLSEIGYKAEWTKRRVAEHAAAKGGGDHLWEFGRPPSVLVEFHSDNSSSQSMGFSRDIPPF</sequence>
<comment type="caution">
    <text evidence="1">The sequence shown here is derived from an EMBL/GenBank/DDBJ whole genome shotgun (WGS) entry which is preliminary data.</text>
</comment>
<organism evidence="1 2">
    <name type="scientific">Acaulospora colombiana</name>
    <dbReference type="NCBI Taxonomy" id="27376"/>
    <lineage>
        <taxon>Eukaryota</taxon>
        <taxon>Fungi</taxon>
        <taxon>Fungi incertae sedis</taxon>
        <taxon>Mucoromycota</taxon>
        <taxon>Glomeromycotina</taxon>
        <taxon>Glomeromycetes</taxon>
        <taxon>Diversisporales</taxon>
        <taxon>Acaulosporaceae</taxon>
        <taxon>Acaulospora</taxon>
    </lineage>
</organism>
<evidence type="ECO:0000313" key="2">
    <source>
        <dbReference type="Proteomes" id="UP000789525"/>
    </source>
</evidence>
<proteinExistence type="predicted"/>
<dbReference type="EMBL" id="CAJVPT010015472">
    <property type="protein sequence ID" value="CAG8611959.1"/>
    <property type="molecule type" value="Genomic_DNA"/>
</dbReference>
<evidence type="ECO:0000313" key="1">
    <source>
        <dbReference type="EMBL" id="CAG8611959.1"/>
    </source>
</evidence>
<accession>A0ACA9MV39</accession>
<protein>
    <submittedName>
        <fullName evidence="1">10008_t:CDS:1</fullName>
    </submittedName>
</protein>
<reference evidence="1" key="1">
    <citation type="submission" date="2021-06" db="EMBL/GenBank/DDBJ databases">
        <authorList>
            <person name="Kallberg Y."/>
            <person name="Tangrot J."/>
            <person name="Rosling A."/>
        </authorList>
    </citation>
    <scope>NUCLEOTIDE SEQUENCE</scope>
    <source>
        <strain evidence="1">CL356</strain>
    </source>
</reference>
<name>A0ACA9MV39_9GLOM</name>
<keyword evidence="2" id="KW-1185">Reference proteome</keyword>
<gene>
    <name evidence="1" type="ORF">ACOLOM_LOCUS7045</name>
</gene>
<feature type="non-terminal residue" evidence="1">
    <location>
        <position position="1"/>
    </location>
</feature>
<dbReference type="Proteomes" id="UP000789525">
    <property type="component" value="Unassembled WGS sequence"/>
</dbReference>